<evidence type="ECO:0000256" key="7">
    <source>
        <dbReference type="ARBA" id="ARBA00022967"/>
    </source>
</evidence>
<evidence type="ECO:0000256" key="1">
    <source>
        <dbReference type="ARBA" id="ARBA00004202"/>
    </source>
</evidence>
<dbReference type="RefSeq" id="WP_091501736.1">
    <property type="nucleotide sequence ID" value="NZ_FOLI01000001.1"/>
</dbReference>
<dbReference type="PROSITE" id="PS00211">
    <property type="entry name" value="ABC_TRANSPORTER_1"/>
    <property type="match status" value="2"/>
</dbReference>
<protein>
    <submittedName>
        <fullName evidence="10">Energy-coupling factor transport system ATP-binding protein</fullName>
    </submittedName>
</protein>
<evidence type="ECO:0000256" key="4">
    <source>
        <dbReference type="ARBA" id="ARBA00022475"/>
    </source>
</evidence>
<dbReference type="CDD" id="cd03225">
    <property type="entry name" value="ABC_cobalt_CbiO_domain1"/>
    <property type="match status" value="2"/>
</dbReference>
<dbReference type="AlphaFoldDB" id="A0A1I1EQZ2"/>
<dbReference type="InterPro" id="IPR015856">
    <property type="entry name" value="ABC_transpr_CbiO/EcfA_su"/>
</dbReference>
<keyword evidence="4" id="KW-1003">Cell membrane</keyword>
<dbReference type="InterPro" id="IPR017871">
    <property type="entry name" value="ABC_transporter-like_CS"/>
</dbReference>
<evidence type="ECO:0000256" key="2">
    <source>
        <dbReference type="ARBA" id="ARBA00005417"/>
    </source>
</evidence>
<evidence type="ECO:0000256" key="3">
    <source>
        <dbReference type="ARBA" id="ARBA00022448"/>
    </source>
</evidence>
<name>A0A1I1EQZ2_9LACO</name>
<dbReference type="GO" id="GO:0042626">
    <property type="term" value="F:ATPase-coupled transmembrane transporter activity"/>
    <property type="evidence" value="ECO:0007669"/>
    <property type="project" value="TreeGrafter"/>
</dbReference>
<dbReference type="InterPro" id="IPR027417">
    <property type="entry name" value="P-loop_NTPase"/>
</dbReference>
<dbReference type="Proteomes" id="UP000199376">
    <property type="component" value="Unassembled WGS sequence"/>
</dbReference>
<keyword evidence="5" id="KW-0547">Nucleotide-binding</keyword>
<evidence type="ECO:0000259" key="9">
    <source>
        <dbReference type="PROSITE" id="PS50893"/>
    </source>
</evidence>
<reference evidence="10 11" key="1">
    <citation type="submission" date="2016-10" db="EMBL/GenBank/DDBJ databases">
        <authorList>
            <person name="de Groot N.N."/>
        </authorList>
    </citation>
    <scope>NUCLEOTIDE SEQUENCE [LARGE SCALE GENOMIC DNA]</scope>
    <source>
        <strain evidence="10 11">DSM 19113</strain>
    </source>
</reference>
<gene>
    <name evidence="10" type="ORF">SAMN05660453_0531</name>
</gene>
<organism evidence="10 11">
    <name type="scientific">Fructobacillus durionis</name>
    <dbReference type="NCBI Taxonomy" id="283737"/>
    <lineage>
        <taxon>Bacteria</taxon>
        <taxon>Bacillati</taxon>
        <taxon>Bacillota</taxon>
        <taxon>Bacilli</taxon>
        <taxon>Lactobacillales</taxon>
        <taxon>Lactobacillaceae</taxon>
        <taxon>Fructobacillus</taxon>
    </lineage>
</organism>
<dbReference type="PANTHER" id="PTHR43553:SF27">
    <property type="entry name" value="ENERGY-COUPLING FACTOR TRANSPORTER ATP-BINDING PROTEIN ECFA2"/>
    <property type="match status" value="1"/>
</dbReference>
<keyword evidence="6 10" id="KW-0067">ATP-binding</keyword>
<dbReference type="Gene3D" id="3.40.50.300">
    <property type="entry name" value="P-loop containing nucleotide triphosphate hydrolases"/>
    <property type="match status" value="2"/>
</dbReference>
<dbReference type="STRING" id="283737.SAMN05660453_0531"/>
<keyword evidence="7" id="KW-1278">Translocase</keyword>
<keyword evidence="8" id="KW-0472">Membrane</keyword>
<keyword evidence="11" id="KW-1185">Reference proteome</keyword>
<accession>A0A1I1EQZ2</accession>
<dbReference type="EMBL" id="FOLI01000001">
    <property type="protein sequence ID" value="SFB87918.1"/>
    <property type="molecule type" value="Genomic_DNA"/>
</dbReference>
<feature type="domain" description="ABC transporter" evidence="9">
    <location>
        <begin position="3"/>
        <end position="239"/>
    </location>
</feature>
<dbReference type="OrthoDB" id="501320at2"/>
<dbReference type="InterPro" id="IPR050095">
    <property type="entry name" value="ECF_ABC_transporter_ATP-bd"/>
</dbReference>
<sequence length="464" mass="52347">MALLANQLGVSYRKESIFSNLDLEIQPGSLTLIMGESGSGKSTLLKALAGLYPQYGGKLSGSVSLDGRKLTEIPANERAAELALLFQNPKEQFAMPTVEEELAFALENIQVDEKDIERRIELALKKVGMSDFRNRSLQALSGGELQKVALAEVLALGARYILLDEPFASVDQQSRKDLQELLYKLSKEGYAVMVADHEWAGYADKMSDFYRFDNGRLSKVAQEDWPVELQDIDYPLSKPKDSQTLFTAEFLRISNDHRLLIFQEELAIHEGEVILITGPNGSGKSTFLKALAKLQEYEGSIHFEGKVLKKWKAAKYYRRVGLVFQEALDQFLSITVAEEIEQVLANSYEENYWTRDRVNCQLHELGLGNLLKRSVYTLSGGQQKKLQVLLMLIMAPKVLLLDEPLAGLDEQSVQKVLALIHHCQKDLGLTVIYVSHQIEPILPYIDRHLQLEQHQLVEEKEVVQ</sequence>
<evidence type="ECO:0000256" key="5">
    <source>
        <dbReference type="ARBA" id="ARBA00022741"/>
    </source>
</evidence>
<comment type="similarity">
    <text evidence="2">Belongs to the ABC transporter superfamily.</text>
</comment>
<evidence type="ECO:0000313" key="11">
    <source>
        <dbReference type="Proteomes" id="UP000199376"/>
    </source>
</evidence>
<evidence type="ECO:0000256" key="8">
    <source>
        <dbReference type="ARBA" id="ARBA00023136"/>
    </source>
</evidence>
<dbReference type="SUPFAM" id="SSF52540">
    <property type="entry name" value="P-loop containing nucleoside triphosphate hydrolases"/>
    <property type="match status" value="2"/>
</dbReference>
<dbReference type="PANTHER" id="PTHR43553">
    <property type="entry name" value="HEAVY METAL TRANSPORTER"/>
    <property type="match status" value="1"/>
</dbReference>
<dbReference type="GO" id="GO:0005524">
    <property type="term" value="F:ATP binding"/>
    <property type="evidence" value="ECO:0007669"/>
    <property type="project" value="UniProtKB-KW"/>
</dbReference>
<proteinExistence type="inferred from homology"/>
<evidence type="ECO:0000256" key="6">
    <source>
        <dbReference type="ARBA" id="ARBA00022840"/>
    </source>
</evidence>
<dbReference type="InterPro" id="IPR003439">
    <property type="entry name" value="ABC_transporter-like_ATP-bd"/>
</dbReference>
<dbReference type="PROSITE" id="PS50893">
    <property type="entry name" value="ABC_TRANSPORTER_2"/>
    <property type="match status" value="2"/>
</dbReference>
<dbReference type="GO" id="GO:0016887">
    <property type="term" value="F:ATP hydrolysis activity"/>
    <property type="evidence" value="ECO:0007669"/>
    <property type="project" value="InterPro"/>
</dbReference>
<comment type="subcellular location">
    <subcellularLocation>
        <location evidence="1">Cell membrane</location>
        <topology evidence="1">Peripheral membrane protein</topology>
    </subcellularLocation>
</comment>
<evidence type="ECO:0000313" key="10">
    <source>
        <dbReference type="EMBL" id="SFB87918.1"/>
    </source>
</evidence>
<keyword evidence="3" id="KW-0813">Transport</keyword>
<dbReference type="Pfam" id="PF00005">
    <property type="entry name" value="ABC_tran"/>
    <property type="match status" value="2"/>
</dbReference>
<feature type="domain" description="ABC transporter" evidence="9">
    <location>
        <begin position="245"/>
        <end position="462"/>
    </location>
</feature>
<dbReference type="SMART" id="SM00382">
    <property type="entry name" value="AAA"/>
    <property type="match status" value="2"/>
</dbReference>
<dbReference type="InterPro" id="IPR003593">
    <property type="entry name" value="AAA+_ATPase"/>
</dbReference>
<dbReference type="GO" id="GO:0043190">
    <property type="term" value="C:ATP-binding cassette (ABC) transporter complex"/>
    <property type="evidence" value="ECO:0007669"/>
    <property type="project" value="TreeGrafter"/>
</dbReference>